<dbReference type="InterPro" id="IPR039809">
    <property type="entry name" value="Chemokine_b/g/d"/>
</dbReference>
<evidence type="ECO:0000313" key="5">
    <source>
        <dbReference type="Ensembl" id="ENSSLUP00000040184.1"/>
    </source>
</evidence>
<dbReference type="SMART" id="SM00199">
    <property type="entry name" value="SCY"/>
    <property type="match status" value="1"/>
</dbReference>
<feature type="compositionally biased region" description="Basic residues" evidence="2">
    <location>
        <begin position="129"/>
        <end position="148"/>
    </location>
</feature>
<dbReference type="GeneID" id="116037320"/>
<dbReference type="RefSeq" id="XP_031137043.1">
    <property type="nucleotide sequence ID" value="XM_031281183.2"/>
</dbReference>
<dbReference type="CDD" id="cd00272">
    <property type="entry name" value="Chemokine_CC"/>
    <property type="match status" value="1"/>
</dbReference>
<dbReference type="Ensembl" id="ENSSLUT00000041487.1">
    <property type="protein sequence ID" value="ENSSLUP00000040184.1"/>
    <property type="gene ID" value="ENSSLUG00000017961.1"/>
</dbReference>
<proteinExistence type="predicted"/>
<feature type="compositionally biased region" description="Basic and acidic residues" evidence="2">
    <location>
        <begin position="84"/>
        <end position="103"/>
    </location>
</feature>
<feature type="chain" id="PRO_5034374971" evidence="3">
    <location>
        <begin position="23"/>
        <end position="148"/>
    </location>
</feature>
<evidence type="ECO:0000313" key="6">
    <source>
        <dbReference type="Proteomes" id="UP000694568"/>
    </source>
</evidence>
<dbReference type="GO" id="GO:0006955">
    <property type="term" value="P:immune response"/>
    <property type="evidence" value="ECO:0007669"/>
    <property type="project" value="InterPro"/>
</dbReference>
<evidence type="ECO:0000256" key="3">
    <source>
        <dbReference type="SAM" id="SignalP"/>
    </source>
</evidence>
<dbReference type="RefSeq" id="XP_035861159.1">
    <property type="nucleotide sequence ID" value="XM_036005266.1"/>
</dbReference>
<feature type="signal peptide" evidence="3">
    <location>
        <begin position="1"/>
        <end position="22"/>
    </location>
</feature>
<dbReference type="InterPro" id="IPR036048">
    <property type="entry name" value="Interleukin_8-like_sf"/>
</dbReference>
<name>A0A8D0D5I3_SANLU</name>
<dbReference type="PANTHER" id="PTHR12015">
    <property type="entry name" value="SMALL INDUCIBLE CYTOKINE A"/>
    <property type="match status" value="1"/>
</dbReference>
<dbReference type="Proteomes" id="UP000694568">
    <property type="component" value="Unplaced"/>
</dbReference>
<dbReference type="AlphaFoldDB" id="A0A8D0D5I3"/>
<feature type="region of interest" description="Disordered" evidence="2">
    <location>
        <begin position="84"/>
        <end position="148"/>
    </location>
</feature>
<dbReference type="OrthoDB" id="8934837at2759"/>
<accession>A0A8D0D5I3</accession>
<keyword evidence="3" id="KW-0732">Signal</keyword>
<dbReference type="GO" id="GO:0008009">
    <property type="term" value="F:chemokine activity"/>
    <property type="evidence" value="ECO:0007669"/>
    <property type="project" value="InterPro"/>
</dbReference>
<dbReference type="KEGG" id="sluc:116037320"/>
<dbReference type="Gene3D" id="2.40.50.40">
    <property type="match status" value="1"/>
</dbReference>
<keyword evidence="1" id="KW-0202">Cytokine</keyword>
<reference evidence="5" key="2">
    <citation type="submission" date="2025-09" db="UniProtKB">
        <authorList>
            <consortium name="Ensembl"/>
        </authorList>
    </citation>
    <scope>IDENTIFICATION</scope>
</reference>
<evidence type="ECO:0000259" key="4">
    <source>
        <dbReference type="SMART" id="SM00199"/>
    </source>
</evidence>
<keyword evidence="6" id="KW-1185">Reference proteome</keyword>
<dbReference type="GeneTree" id="ENSGT00940000175314"/>
<organism evidence="5 6">
    <name type="scientific">Sander lucioperca</name>
    <name type="common">Pike-perch</name>
    <name type="synonym">Perca lucioperca</name>
    <dbReference type="NCBI Taxonomy" id="283035"/>
    <lineage>
        <taxon>Eukaryota</taxon>
        <taxon>Metazoa</taxon>
        <taxon>Chordata</taxon>
        <taxon>Craniata</taxon>
        <taxon>Vertebrata</taxon>
        <taxon>Euteleostomi</taxon>
        <taxon>Actinopterygii</taxon>
        <taxon>Neopterygii</taxon>
        <taxon>Teleostei</taxon>
        <taxon>Neoteleostei</taxon>
        <taxon>Acanthomorphata</taxon>
        <taxon>Eupercaria</taxon>
        <taxon>Perciformes</taxon>
        <taxon>Percoidei</taxon>
        <taxon>Percidae</taxon>
        <taxon>Luciopercinae</taxon>
        <taxon>Sander</taxon>
    </lineage>
</organism>
<dbReference type="InterPro" id="IPR001811">
    <property type="entry name" value="Chemokine_IL8-like_dom"/>
</dbReference>
<evidence type="ECO:0000256" key="1">
    <source>
        <dbReference type="ARBA" id="ARBA00022514"/>
    </source>
</evidence>
<gene>
    <name evidence="5" type="primary">LOC116037320</name>
</gene>
<dbReference type="SUPFAM" id="SSF54117">
    <property type="entry name" value="Interleukin 8-like chemokines"/>
    <property type="match status" value="1"/>
</dbReference>
<dbReference type="Pfam" id="PF00048">
    <property type="entry name" value="IL8"/>
    <property type="match status" value="1"/>
</dbReference>
<dbReference type="PANTHER" id="PTHR12015:SF177">
    <property type="entry name" value="CHEMOKINE INTERLEUKIN-8-LIKE DOMAIN-CONTAINING PROTEIN"/>
    <property type="match status" value="1"/>
</dbReference>
<evidence type="ECO:0000256" key="2">
    <source>
        <dbReference type="SAM" id="MobiDB-lite"/>
    </source>
</evidence>
<dbReference type="GO" id="GO:0005615">
    <property type="term" value="C:extracellular space"/>
    <property type="evidence" value="ECO:0007669"/>
    <property type="project" value="UniProtKB-KW"/>
</dbReference>
<reference evidence="5" key="1">
    <citation type="submission" date="2025-08" db="UniProtKB">
        <authorList>
            <consortium name="Ensembl"/>
        </authorList>
    </citation>
    <scope>IDENTIFICATION</scope>
</reference>
<protein>
    <submittedName>
        <fullName evidence="5">Monocyte chemotactic protein 1B-like</fullName>
    </submittedName>
</protein>
<feature type="domain" description="Chemokine interleukin-8-like" evidence="4">
    <location>
        <begin position="27"/>
        <end position="88"/>
    </location>
</feature>
<sequence length="148" mass="16861">MRFSPVIDALLCFTTWMSMAHATSGPVASCCLQWSNTLSRVPLERIVDYTNQSEGLCPITAVVFQTKRGRRICSDPNSNWAEKAIRKVDKEKEKKALQEKGLNEESTSDIPPAVSTAPTNARQKECRNGRRRQRKKSRRGRKVQRKRV</sequence>